<reference evidence="1" key="2">
    <citation type="submission" date="2013-06" db="EMBL/GenBank/DDBJ databases">
        <title>Draft genome sequence of Clostridium hylemonae (DSM 15053).</title>
        <authorList>
            <person name="Sudarsanam P."/>
            <person name="Ley R."/>
            <person name="Guruge J."/>
            <person name="Turnbaugh P.J."/>
            <person name="Mahowald M."/>
            <person name="Liep D."/>
            <person name="Gordon J."/>
        </authorList>
    </citation>
    <scope>NUCLEOTIDE SEQUENCE</scope>
    <source>
        <strain evidence="1">DSM 15053</strain>
    </source>
</reference>
<organism evidence="1 2">
    <name type="scientific">[Clostridium] hylemonae DSM 15053</name>
    <dbReference type="NCBI Taxonomy" id="553973"/>
    <lineage>
        <taxon>Bacteria</taxon>
        <taxon>Bacillati</taxon>
        <taxon>Bacillota</taxon>
        <taxon>Clostridia</taxon>
        <taxon>Lachnospirales</taxon>
        <taxon>Lachnospiraceae</taxon>
    </lineage>
</organism>
<dbReference type="EMBL" id="ABYI02000012">
    <property type="protein sequence ID" value="EEG75424.1"/>
    <property type="molecule type" value="Genomic_DNA"/>
</dbReference>
<dbReference type="STRING" id="553973.CLOHYLEM_04654"/>
<dbReference type="Proteomes" id="UP000004893">
    <property type="component" value="Unassembled WGS sequence"/>
</dbReference>
<keyword evidence="2" id="KW-1185">Reference proteome</keyword>
<dbReference type="HOGENOM" id="CLU_3091734_0_0_9"/>
<evidence type="ECO:0000313" key="2">
    <source>
        <dbReference type="Proteomes" id="UP000004893"/>
    </source>
</evidence>
<comment type="caution">
    <text evidence="1">The sequence shown here is derived from an EMBL/GenBank/DDBJ whole genome shotgun (WGS) entry which is preliminary data.</text>
</comment>
<protein>
    <submittedName>
        <fullName evidence="1">Uncharacterized protein</fullName>
    </submittedName>
</protein>
<dbReference type="AlphaFoldDB" id="C0BXW7"/>
<gene>
    <name evidence="1" type="ORF">CLOHYLEM_04654</name>
</gene>
<accession>C0BXW7</accession>
<name>C0BXW7_9FIRM</name>
<evidence type="ECO:0000313" key="1">
    <source>
        <dbReference type="EMBL" id="EEG75424.1"/>
    </source>
</evidence>
<proteinExistence type="predicted"/>
<sequence>MLEELEQVVEEAMAWAGICSQEWTNMNPSDPGVTILENLSALHLVQKEAQDR</sequence>
<feature type="non-terminal residue" evidence="1">
    <location>
        <position position="52"/>
    </location>
</feature>
<reference evidence="1" key="1">
    <citation type="submission" date="2009-02" db="EMBL/GenBank/DDBJ databases">
        <authorList>
            <person name="Fulton L."/>
            <person name="Clifton S."/>
            <person name="Fulton B."/>
            <person name="Xu J."/>
            <person name="Minx P."/>
            <person name="Pepin K.H."/>
            <person name="Johnson M."/>
            <person name="Bhonagiri V."/>
            <person name="Nash W.E."/>
            <person name="Mardis E.R."/>
            <person name="Wilson R.K."/>
        </authorList>
    </citation>
    <scope>NUCLEOTIDE SEQUENCE [LARGE SCALE GENOMIC DNA]</scope>
    <source>
        <strain evidence="1">DSM 15053</strain>
    </source>
</reference>